<keyword evidence="4" id="KW-1185">Reference proteome</keyword>
<reference evidence="3 4" key="1">
    <citation type="submission" date="2020-07" db="EMBL/GenBank/DDBJ databases">
        <title>Draft genome and description of Corynebacterium haemomassiliense strain Marseile-Q3615 sp. nov.</title>
        <authorList>
            <person name="Boxberger M."/>
            <person name="La Scola B."/>
        </authorList>
    </citation>
    <scope>NUCLEOTIDE SEQUENCE [LARGE SCALE GENOMIC DNA]</scope>
    <source>
        <strain evidence="3 4">Marseille-Q3615</strain>
    </source>
</reference>
<proteinExistence type="predicted"/>
<accession>A0A7W2I3E0</accession>
<sequence length="126" mass="12734">MSVAINPVHNTLVGRTGAASVVPPAEVWDVDSAPKRRTGGAGVRAISGSHRTDARSSAKGSLDGSSNVNAFETRHETRDTLLLGVCMTAALLIGSAFGGVFSAQTEDPSSMSSGQAAHSAVAATAR</sequence>
<evidence type="ECO:0000313" key="4">
    <source>
        <dbReference type="Proteomes" id="UP000523682"/>
    </source>
</evidence>
<dbReference type="AlphaFoldDB" id="A0A7W2I3E0"/>
<feature type="transmembrane region" description="Helical" evidence="2">
    <location>
        <begin position="81"/>
        <end position="103"/>
    </location>
</feature>
<keyword evidence="2" id="KW-0472">Membrane</keyword>
<comment type="caution">
    <text evidence="3">The sequence shown here is derived from an EMBL/GenBank/DDBJ whole genome shotgun (WGS) entry which is preliminary data.</text>
</comment>
<evidence type="ECO:0008006" key="5">
    <source>
        <dbReference type="Google" id="ProtNLM"/>
    </source>
</evidence>
<feature type="compositionally biased region" description="Polar residues" evidence="1">
    <location>
        <begin position="104"/>
        <end position="116"/>
    </location>
</feature>
<dbReference type="Proteomes" id="UP000523682">
    <property type="component" value="Unassembled WGS sequence"/>
</dbReference>
<feature type="region of interest" description="Disordered" evidence="1">
    <location>
        <begin position="104"/>
        <end position="126"/>
    </location>
</feature>
<evidence type="ECO:0000256" key="2">
    <source>
        <dbReference type="SAM" id="Phobius"/>
    </source>
</evidence>
<protein>
    <recommendedName>
        <fullName evidence="5">Cell wall hydrolase interfering with FtsZ ring assembly</fullName>
    </recommendedName>
</protein>
<name>A0A7W2I3E0_9CORY</name>
<feature type="region of interest" description="Disordered" evidence="1">
    <location>
        <begin position="32"/>
        <end position="67"/>
    </location>
</feature>
<evidence type="ECO:0000256" key="1">
    <source>
        <dbReference type="SAM" id="MobiDB-lite"/>
    </source>
</evidence>
<keyword evidence="2" id="KW-0812">Transmembrane</keyword>
<keyword evidence="2" id="KW-1133">Transmembrane helix</keyword>
<dbReference type="RefSeq" id="WP_181888576.1">
    <property type="nucleotide sequence ID" value="NZ_CAUPJD010000014.1"/>
</dbReference>
<gene>
    <name evidence="3" type="ORF">H0193_03530</name>
</gene>
<organism evidence="3 4">
    <name type="scientific">Corynebacterium haemomassiliense</name>
    <dbReference type="NCBI Taxonomy" id="2754726"/>
    <lineage>
        <taxon>Bacteria</taxon>
        <taxon>Bacillati</taxon>
        <taxon>Actinomycetota</taxon>
        <taxon>Actinomycetes</taxon>
        <taxon>Mycobacteriales</taxon>
        <taxon>Corynebacteriaceae</taxon>
        <taxon>Corynebacterium</taxon>
    </lineage>
</organism>
<dbReference type="EMBL" id="JACDTZ010000001">
    <property type="protein sequence ID" value="MBA5243890.1"/>
    <property type="molecule type" value="Genomic_DNA"/>
</dbReference>
<evidence type="ECO:0000313" key="3">
    <source>
        <dbReference type="EMBL" id="MBA5243890.1"/>
    </source>
</evidence>